<dbReference type="OrthoDB" id="1524959at2"/>
<dbReference type="GO" id="GO:0071973">
    <property type="term" value="P:bacterial-type flagellum-dependent cell motility"/>
    <property type="evidence" value="ECO:0007669"/>
    <property type="project" value="TreeGrafter"/>
</dbReference>
<dbReference type="EMBL" id="SRIB01000008">
    <property type="protein sequence ID" value="TFZ39911.1"/>
    <property type="molecule type" value="Genomic_DNA"/>
</dbReference>
<dbReference type="AlphaFoldDB" id="A0A4Z0D2E3"/>
<keyword evidence="6" id="KW-0966">Cell projection</keyword>
<dbReference type="RefSeq" id="WP_135271227.1">
    <property type="nucleotide sequence ID" value="NZ_SRIB01000008.1"/>
</dbReference>
<dbReference type="Proteomes" id="UP000298381">
    <property type="component" value="Unassembled WGS sequence"/>
</dbReference>
<comment type="subcellular location">
    <subcellularLocation>
        <location evidence="1">Cytoplasm</location>
        <location evidence="1">Cytosol</location>
    </subcellularLocation>
</comment>
<reference evidence="6 7" key="1">
    <citation type="submission" date="2019-03" db="EMBL/GenBank/DDBJ databases">
        <title>Draft genome sequence data and analysis of a Fermenting Bacterium, Soehngenia longevitae strain 1933PT, isolated from petroleum reservoir in Azerbaijan.</title>
        <authorList>
            <person name="Grouzdev D.S."/>
            <person name="Bidzhieva S.K."/>
            <person name="Sokolova D.S."/>
            <person name="Tourova T.P."/>
            <person name="Poltaraus A.B."/>
            <person name="Nazina T.N."/>
        </authorList>
    </citation>
    <scope>NUCLEOTIDE SEQUENCE [LARGE SCALE GENOMIC DNA]</scope>
    <source>
        <strain evidence="6 7">1933P</strain>
    </source>
</reference>
<dbReference type="NCBIfam" id="TIGR00208">
    <property type="entry name" value="fliS"/>
    <property type="match status" value="1"/>
</dbReference>
<comment type="caution">
    <text evidence="6">The sequence shown here is derived from an EMBL/GenBank/DDBJ whole genome shotgun (WGS) entry which is preliminary data.</text>
</comment>
<dbReference type="GO" id="GO:0005829">
    <property type="term" value="C:cytosol"/>
    <property type="evidence" value="ECO:0007669"/>
    <property type="project" value="UniProtKB-SubCell"/>
</dbReference>
<dbReference type="InterPro" id="IPR003713">
    <property type="entry name" value="FliS"/>
</dbReference>
<dbReference type="PANTHER" id="PTHR34773">
    <property type="entry name" value="FLAGELLAR SECRETION CHAPERONE FLIS"/>
    <property type="match status" value="1"/>
</dbReference>
<dbReference type="PIRSF" id="PIRSF039090">
    <property type="entry name" value="Flis"/>
    <property type="match status" value="1"/>
</dbReference>
<dbReference type="PANTHER" id="PTHR34773:SF1">
    <property type="entry name" value="FLAGELLAR SECRETION CHAPERONE FLIS"/>
    <property type="match status" value="1"/>
</dbReference>
<dbReference type="GO" id="GO:0044780">
    <property type="term" value="P:bacterial-type flagellum assembly"/>
    <property type="evidence" value="ECO:0007669"/>
    <property type="project" value="InterPro"/>
</dbReference>
<evidence type="ECO:0000313" key="6">
    <source>
        <dbReference type="EMBL" id="TFZ39911.1"/>
    </source>
</evidence>
<dbReference type="InterPro" id="IPR036584">
    <property type="entry name" value="FliS_sf"/>
</dbReference>
<keyword evidence="7" id="KW-1185">Reference proteome</keyword>
<keyword evidence="6" id="KW-0969">Cilium</keyword>
<sequence length="120" mass="14053">MNQAQAYNAYKQNEVYTASKVKLVVMLYDGAIKNLKLAEVAINEKNIEKTNEHIKKAQDIIIEFMNTLNFEQGGQIANDLYKLYDYLYYRLIRANIDKDIEAVGEVRRFLEELRDAWAQL</sequence>
<evidence type="ECO:0000256" key="4">
    <source>
        <dbReference type="ARBA" id="ARBA00022795"/>
    </source>
</evidence>
<dbReference type="CDD" id="cd16098">
    <property type="entry name" value="FliS"/>
    <property type="match status" value="1"/>
</dbReference>
<evidence type="ECO:0000256" key="2">
    <source>
        <dbReference type="ARBA" id="ARBA00008787"/>
    </source>
</evidence>
<protein>
    <submittedName>
        <fullName evidence="6">Flagellar export chaperone FliS</fullName>
    </submittedName>
</protein>
<evidence type="ECO:0000256" key="1">
    <source>
        <dbReference type="ARBA" id="ARBA00004514"/>
    </source>
</evidence>
<keyword evidence="6" id="KW-0282">Flagellum</keyword>
<keyword evidence="5" id="KW-0143">Chaperone</keyword>
<dbReference type="Pfam" id="PF02561">
    <property type="entry name" value="FliS"/>
    <property type="match status" value="1"/>
</dbReference>
<evidence type="ECO:0000256" key="5">
    <source>
        <dbReference type="ARBA" id="ARBA00023186"/>
    </source>
</evidence>
<keyword evidence="3" id="KW-0963">Cytoplasm</keyword>
<keyword evidence="4" id="KW-1005">Bacterial flagellum biogenesis</keyword>
<dbReference type="Gene3D" id="1.20.120.340">
    <property type="entry name" value="Flagellar protein FliS"/>
    <property type="match status" value="1"/>
</dbReference>
<accession>A0A4Z0D2E3</accession>
<name>A0A4Z0D2E3_9FIRM</name>
<comment type="similarity">
    <text evidence="2">Belongs to the FliS family.</text>
</comment>
<dbReference type="SUPFAM" id="SSF101116">
    <property type="entry name" value="Flagellar export chaperone FliS"/>
    <property type="match status" value="1"/>
</dbReference>
<organism evidence="6 7">
    <name type="scientific">Soehngenia longivitae</name>
    <dbReference type="NCBI Taxonomy" id="2562294"/>
    <lineage>
        <taxon>Bacteria</taxon>
        <taxon>Bacillati</taxon>
        <taxon>Bacillota</taxon>
        <taxon>Tissierellia</taxon>
        <taxon>Tissierellales</taxon>
        <taxon>Tissierellaceae</taxon>
        <taxon>Soehngenia</taxon>
    </lineage>
</organism>
<evidence type="ECO:0000313" key="7">
    <source>
        <dbReference type="Proteomes" id="UP000298381"/>
    </source>
</evidence>
<evidence type="ECO:0000256" key="3">
    <source>
        <dbReference type="ARBA" id="ARBA00022490"/>
    </source>
</evidence>
<gene>
    <name evidence="6" type="primary">fliS</name>
    <name evidence="6" type="ORF">E4100_06515</name>
</gene>
<proteinExistence type="inferred from homology"/>